<dbReference type="PANTHER" id="PTHR42655">
    <property type="entry name" value="GLYCOGEN PHOSPHORYLASE"/>
    <property type="match status" value="1"/>
</dbReference>
<evidence type="ECO:0000313" key="6">
    <source>
        <dbReference type="EMBL" id="ACX95474.1"/>
    </source>
</evidence>
<dbReference type="SUPFAM" id="SSF53756">
    <property type="entry name" value="UDP-Glycosyltransferase/glycogen phosphorylase"/>
    <property type="match status" value="1"/>
</dbReference>
<dbReference type="PANTHER" id="PTHR42655:SF1">
    <property type="entry name" value="GLYCOGEN PHOSPHORYLASE"/>
    <property type="match status" value="1"/>
</dbReference>
<feature type="domain" description="DUF3417" evidence="5">
    <location>
        <begin position="14"/>
        <end position="122"/>
    </location>
</feature>
<reference evidence="6 7" key="1">
    <citation type="submission" date="2009-10" db="EMBL/GenBank/DDBJ databases">
        <title>Complete sequence of Halothiobacillus neapolitanus c2.</title>
        <authorList>
            <consortium name="US DOE Joint Genome Institute"/>
            <person name="Lucas S."/>
            <person name="Copeland A."/>
            <person name="Lapidus A."/>
            <person name="Glavina del Rio T."/>
            <person name="Tice H."/>
            <person name="Bruce D."/>
            <person name="Goodwin L."/>
            <person name="Pitluck S."/>
            <person name="Davenport K."/>
            <person name="Brettin T."/>
            <person name="Detter J.C."/>
            <person name="Han C."/>
            <person name="Tapia R."/>
            <person name="Larimer F."/>
            <person name="Land M."/>
            <person name="Hauser L."/>
            <person name="Kyrpides N."/>
            <person name="Mikhailova N."/>
            <person name="Kerfeld C."/>
            <person name="Cannon G."/>
            <person name="Heinhort S."/>
        </authorList>
    </citation>
    <scope>NUCLEOTIDE SEQUENCE [LARGE SCALE GENOMIC DNA]</scope>
    <source>
        <strain evidence="7">ATCC 23641 / c2</strain>
    </source>
</reference>
<dbReference type="Proteomes" id="UP000009102">
    <property type="component" value="Chromosome"/>
</dbReference>
<dbReference type="InterPro" id="IPR052182">
    <property type="entry name" value="Glycogen/Maltodextrin_Phosph"/>
</dbReference>
<dbReference type="Pfam" id="PF00343">
    <property type="entry name" value="Phosphorylase"/>
    <property type="match status" value="1"/>
</dbReference>
<feature type="modified residue" description="N6-(pyridoxal phosphate)lysine" evidence="4">
    <location>
        <position position="606"/>
    </location>
</feature>
<dbReference type="InterPro" id="IPR011834">
    <property type="entry name" value="Agluc_phsphrylas"/>
</dbReference>
<dbReference type="NCBIfam" id="TIGR02094">
    <property type="entry name" value="more_P_ylases"/>
    <property type="match status" value="1"/>
</dbReference>
<keyword evidence="6" id="KW-0328">Glycosyltransferase</keyword>
<dbReference type="InterPro" id="IPR024517">
    <property type="entry name" value="Glycogen_phosphorylase_DUF3417"/>
</dbReference>
<dbReference type="eggNOG" id="COG0058">
    <property type="taxonomic scope" value="Bacteria"/>
</dbReference>
<dbReference type="OrthoDB" id="7229284at2"/>
<dbReference type="InterPro" id="IPR000811">
    <property type="entry name" value="Glyco_trans_35"/>
</dbReference>
<evidence type="ECO:0000256" key="1">
    <source>
        <dbReference type="ARBA" id="ARBA00001275"/>
    </source>
</evidence>
<name>D0KYF1_HALNC</name>
<proteinExistence type="inferred from homology"/>
<evidence type="ECO:0000313" key="7">
    <source>
        <dbReference type="Proteomes" id="UP000009102"/>
    </source>
</evidence>
<keyword evidence="6" id="KW-0808">Transferase</keyword>
<evidence type="ECO:0000256" key="2">
    <source>
        <dbReference type="ARBA" id="ARBA00006047"/>
    </source>
</evidence>
<dbReference type="GO" id="GO:0030170">
    <property type="term" value="F:pyridoxal phosphate binding"/>
    <property type="evidence" value="ECO:0007669"/>
    <property type="project" value="InterPro"/>
</dbReference>
<dbReference type="Gene3D" id="3.40.50.2000">
    <property type="entry name" value="Glycogen Phosphorylase B"/>
    <property type="match status" value="3"/>
</dbReference>
<dbReference type="HOGENOM" id="CLU_015112_0_0_6"/>
<dbReference type="EC" id="2.4.1.1" evidence="6"/>
<evidence type="ECO:0000256" key="4">
    <source>
        <dbReference type="PIRSR" id="PIRSR000460-1"/>
    </source>
</evidence>
<dbReference type="GO" id="GO:0008184">
    <property type="term" value="F:glycogen phosphorylase activity"/>
    <property type="evidence" value="ECO:0007669"/>
    <property type="project" value="InterPro"/>
</dbReference>
<comment type="catalytic activity">
    <reaction evidence="1">
        <text>[(1-&gt;4)-alpha-D-glucosyl](n) + phosphate = [(1-&gt;4)-alpha-D-glucosyl](n-1) + alpha-D-glucose 1-phosphate</text>
        <dbReference type="Rhea" id="RHEA:41732"/>
        <dbReference type="Rhea" id="RHEA-COMP:9584"/>
        <dbReference type="Rhea" id="RHEA-COMP:9586"/>
        <dbReference type="ChEBI" id="CHEBI:15444"/>
        <dbReference type="ChEBI" id="CHEBI:43474"/>
        <dbReference type="ChEBI" id="CHEBI:58601"/>
        <dbReference type="EC" id="2.4.1.1"/>
    </reaction>
</comment>
<dbReference type="CAZy" id="GT35">
    <property type="family name" value="Glycosyltransferase Family 35"/>
</dbReference>
<gene>
    <name evidence="6" type="ordered locus">Hneap_0621</name>
</gene>
<keyword evidence="4" id="KW-0663">Pyridoxal phosphate</keyword>
<comment type="similarity">
    <text evidence="2">Belongs to the glycogen phosphorylase family.</text>
</comment>
<keyword evidence="7" id="KW-1185">Reference proteome</keyword>
<evidence type="ECO:0000256" key="3">
    <source>
        <dbReference type="ARBA" id="ARBA00022533"/>
    </source>
</evidence>
<dbReference type="Pfam" id="PF11897">
    <property type="entry name" value="DUF3417"/>
    <property type="match status" value="1"/>
</dbReference>
<keyword evidence="3" id="KW-0021">Allosteric enzyme</keyword>
<dbReference type="KEGG" id="hna:Hneap_0621"/>
<dbReference type="EMBL" id="CP001801">
    <property type="protein sequence ID" value="ACX95474.1"/>
    <property type="molecule type" value="Genomic_DNA"/>
</dbReference>
<dbReference type="STRING" id="555778.Hneap_0621"/>
<dbReference type="AlphaFoldDB" id="D0KYF1"/>
<accession>D0KYF1</accession>
<dbReference type="GO" id="GO:0005975">
    <property type="term" value="P:carbohydrate metabolic process"/>
    <property type="evidence" value="ECO:0007669"/>
    <property type="project" value="InterPro"/>
</dbReference>
<organism evidence="6 7">
    <name type="scientific">Halothiobacillus neapolitanus (strain ATCC 23641 / DSM 15147 / CIP 104769 / NCIMB 8539 / c2)</name>
    <name type="common">Thiobacillus neapolitanus</name>
    <dbReference type="NCBI Taxonomy" id="555778"/>
    <lineage>
        <taxon>Bacteria</taxon>
        <taxon>Pseudomonadati</taxon>
        <taxon>Pseudomonadota</taxon>
        <taxon>Gammaproteobacteria</taxon>
        <taxon>Chromatiales</taxon>
        <taxon>Halothiobacillaceae</taxon>
        <taxon>Halothiobacillus</taxon>
    </lineage>
</organism>
<dbReference type="RefSeq" id="WP_012823510.1">
    <property type="nucleotide sequence ID" value="NC_013422.1"/>
</dbReference>
<sequence>MTAQIYALEITPRLPARIKRLDDLANNLYYSWTRSIRHLFSQIDPVCWQQTDDNPKLFLKRVSQAKMDAAITDPVFLADYDDACRHFDDYLAQPMPESIAKRIQPNDLIAYFCAEYGFHESLPIYSGGLGILAGDHCKAASDIGIPFVAVGLLYRQGYFKQTIDAQGNQIATYQDIDFTTLPIAPATDPKGNAVTIRLDFPGRVIEVKVWLAMIGRIRLFLLDTDLPGNSTDDRQITYRLYGGDRRTRIEQEIVLGIGGVRALRALGLAPTAWHINEGHAAFQILERLREHVSSGETETVALEMVASTTVFTTHTPVPAGHDVFTDVLMAEYFSSFWPQIKLDQESFLALGREPEGSGFNMTALALRGSRQHNGVSAIHGRVAAEMSRDFWPEVPANENPITHVTNGVHVDTFLAREFSQLFSSLHRDWRWNLREKSYWNFIDDIPEDRFWSVRCALKAELIREIRLRLSRQLSQDGLSDIRTERTLRYLDRPESDVLLVGFARRFATYKRANLIFRDRERLAKLLSDENRPIVFVFAGKAHPADEPGKGLIREIWQMANEPEFQGRILLLEGYDMALARKLVTGCDVWLNNPEYPLEASGTSGQKAGLNGVLNLSVADGWWGEGYQKQGQIANGWSIKPYNRSFNHDYCDTEEASDLLTLLESDVKPLFYQRDQNGLPNGWIKYAKMAIRTILPQFNSARMVCDYLTQHYLPASVYGRRLRQNNGAEALSLEDFKRRVLAAWPGVTGILISDVPAQIHSGDTLTLNVAVTLNGLNPEDIAVECLFGQDTPSGDWATVERFSTTVTATTTEHDASDGTQVYSFTLNIQLAGLQKFRFRIVPNHSAQLHPYELGLMKWI</sequence>
<evidence type="ECO:0000259" key="5">
    <source>
        <dbReference type="Pfam" id="PF11897"/>
    </source>
</evidence>
<dbReference type="PIRSF" id="PIRSF000460">
    <property type="entry name" value="Pprylas_GlgP"/>
    <property type="match status" value="1"/>
</dbReference>
<protein>
    <submittedName>
        <fullName evidence="6">Alpha-glucan phosphorylase</fullName>
        <ecNumber evidence="6">2.4.1.1</ecNumber>
    </submittedName>
</protein>